<evidence type="ECO:0000256" key="1">
    <source>
        <dbReference type="SAM" id="MobiDB-lite"/>
    </source>
</evidence>
<name>A0A7R9FSU2_9CRUS</name>
<evidence type="ECO:0000313" key="2">
    <source>
        <dbReference type="EMBL" id="CAD7253745.1"/>
    </source>
</evidence>
<gene>
    <name evidence="2" type="ORF">DSTB1V02_LOCUS13492</name>
</gene>
<dbReference type="PROSITE" id="PS51257">
    <property type="entry name" value="PROKAR_LIPOPROTEIN"/>
    <property type="match status" value="1"/>
</dbReference>
<organism evidence="2">
    <name type="scientific">Darwinula stevensoni</name>
    <dbReference type="NCBI Taxonomy" id="69355"/>
    <lineage>
        <taxon>Eukaryota</taxon>
        <taxon>Metazoa</taxon>
        <taxon>Ecdysozoa</taxon>
        <taxon>Arthropoda</taxon>
        <taxon>Crustacea</taxon>
        <taxon>Oligostraca</taxon>
        <taxon>Ostracoda</taxon>
        <taxon>Podocopa</taxon>
        <taxon>Podocopida</taxon>
        <taxon>Darwinulocopina</taxon>
        <taxon>Darwinuloidea</taxon>
        <taxon>Darwinulidae</taxon>
        <taxon>Darwinula</taxon>
    </lineage>
</organism>
<dbReference type="Proteomes" id="UP000677054">
    <property type="component" value="Unassembled WGS sequence"/>
</dbReference>
<feature type="region of interest" description="Disordered" evidence="1">
    <location>
        <begin position="298"/>
        <end position="336"/>
    </location>
</feature>
<evidence type="ECO:0000313" key="3">
    <source>
        <dbReference type="Proteomes" id="UP000677054"/>
    </source>
</evidence>
<accession>A0A7R9FSU2</accession>
<protein>
    <submittedName>
        <fullName evidence="2">Uncharacterized protein</fullName>
    </submittedName>
</protein>
<dbReference type="EMBL" id="LR906078">
    <property type="protein sequence ID" value="CAD7253745.1"/>
    <property type="molecule type" value="Genomic_DNA"/>
</dbReference>
<dbReference type="AlphaFoldDB" id="A0A7R9FSU2"/>
<keyword evidence="3" id="KW-1185">Reference proteome</keyword>
<sequence length="336" mass="39059">MAALRGGRHLSITATATACEHPLPPEVAVAEGGSSYYQYYVLPDGAGGEMIIMEWPSLFLSVVEDQTVYSVARVFIFEDESVVFTSNAFNALTWEDEYPYPEGFQCILGDSFNFIYASDKRNPFKEFSCSSQSYHRTYCLSRPDEVSRRELLLDSLNKGNPPLSTLMLEFIDQSLYSIGEYPIVKRKLTQAKYPEEKLKIEDERALSEIVSIIPKDDIHSFPMYEGILGVRSLEDDLDELESVDFEQRSLEERLLEELTDFQLHLPGMRRRGRDLEGLEGLDLLDGDRLERQDQDRRELLDRDHRDRRELPDRDHRNHRDRRELPDRDHRDDRGLE</sequence>
<reference evidence="2" key="1">
    <citation type="submission" date="2020-11" db="EMBL/GenBank/DDBJ databases">
        <authorList>
            <person name="Tran Van P."/>
        </authorList>
    </citation>
    <scope>NUCLEOTIDE SEQUENCE</scope>
</reference>
<proteinExistence type="predicted"/>
<dbReference type="EMBL" id="CAJPEV010006561">
    <property type="protein sequence ID" value="CAG0904211.1"/>
    <property type="molecule type" value="Genomic_DNA"/>
</dbReference>